<evidence type="ECO:0000313" key="2">
    <source>
        <dbReference type="Proteomes" id="UP000308600"/>
    </source>
</evidence>
<organism evidence="1 2">
    <name type="scientific">Pluteus cervinus</name>
    <dbReference type="NCBI Taxonomy" id="181527"/>
    <lineage>
        <taxon>Eukaryota</taxon>
        <taxon>Fungi</taxon>
        <taxon>Dikarya</taxon>
        <taxon>Basidiomycota</taxon>
        <taxon>Agaricomycotina</taxon>
        <taxon>Agaricomycetes</taxon>
        <taxon>Agaricomycetidae</taxon>
        <taxon>Agaricales</taxon>
        <taxon>Pluteineae</taxon>
        <taxon>Pluteaceae</taxon>
        <taxon>Pluteus</taxon>
    </lineage>
</organism>
<feature type="non-terminal residue" evidence="1">
    <location>
        <position position="75"/>
    </location>
</feature>
<protein>
    <submittedName>
        <fullName evidence="1">Uncharacterized protein</fullName>
    </submittedName>
</protein>
<sequence>HSEGTKHGCGHYIITRKLAKIDCRSQYCLHSVNHASNCPHCPSCDRYLGPDHSETVTQTTTEYCTACAYWYQGAG</sequence>
<accession>A0ACD3BC65</accession>
<feature type="non-terminal residue" evidence="1">
    <location>
        <position position="1"/>
    </location>
</feature>
<proteinExistence type="predicted"/>
<reference evidence="1 2" key="1">
    <citation type="journal article" date="2019" name="Nat. Ecol. Evol.">
        <title>Megaphylogeny resolves global patterns of mushroom evolution.</title>
        <authorList>
            <person name="Varga T."/>
            <person name="Krizsan K."/>
            <person name="Foldi C."/>
            <person name="Dima B."/>
            <person name="Sanchez-Garcia M."/>
            <person name="Sanchez-Ramirez S."/>
            <person name="Szollosi G.J."/>
            <person name="Szarkandi J.G."/>
            <person name="Papp V."/>
            <person name="Albert L."/>
            <person name="Andreopoulos W."/>
            <person name="Angelini C."/>
            <person name="Antonin V."/>
            <person name="Barry K.W."/>
            <person name="Bougher N.L."/>
            <person name="Buchanan P."/>
            <person name="Buyck B."/>
            <person name="Bense V."/>
            <person name="Catcheside P."/>
            <person name="Chovatia M."/>
            <person name="Cooper J."/>
            <person name="Damon W."/>
            <person name="Desjardin D."/>
            <person name="Finy P."/>
            <person name="Geml J."/>
            <person name="Haridas S."/>
            <person name="Hughes K."/>
            <person name="Justo A."/>
            <person name="Karasinski D."/>
            <person name="Kautmanova I."/>
            <person name="Kiss B."/>
            <person name="Kocsube S."/>
            <person name="Kotiranta H."/>
            <person name="LaButti K.M."/>
            <person name="Lechner B.E."/>
            <person name="Liimatainen K."/>
            <person name="Lipzen A."/>
            <person name="Lukacs Z."/>
            <person name="Mihaltcheva S."/>
            <person name="Morgado L.N."/>
            <person name="Niskanen T."/>
            <person name="Noordeloos M.E."/>
            <person name="Ohm R.A."/>
            <person name="Ortiz-Santana B."/>
            <person name="Ovrebo C."/>
            <person name="Racz N."/>
            <person name="Riley R."/>
            <person name="Savchenko A."/>
            <person name="Shiryaev A."/>
            <person name="Soop K."/>
            <person name="Spirin V."/>
            <person name="Szebenyi C."/>
            <person name="Tomsovsky M."/>
            <person name="Tulloss R.E."/>
            <person name="Uehling J."/>
            <person name="Grigoriev I.V."/>
            <person name="Vagvolgyi C."/>
            <person name="Papp T."/>
            <person name="Martin F.M."/>
            <person name="Miettinen O."/>
            <person name="Hibbett D.S."/>
            <person name="Nagy L.G."/>
        </authorList>
    </citation>
    <scope>NUCLEOTIDE SEQUENCE [LARGE SCALE GENOMIC DNA]</scope>
    <source>
        <strain evidence="1 2">NL-1719</strain>
    </source>
</reference>
<evidence type="ECO:0000313" key="1">
    <source>
        <dbReference type="EMBL" id="TFK75425.1"/>
    </source>
</evidence>
<name>A0ACD3BC65_9AGAR</name>
<dbReference type="Proteomes" id="UP000308600">
    <property type="component" value="Unassembled WGS sequence"/>
</dbReference>
<gene>
    <name evidence="1" type="ORF">BDN72DRAFT_738046</name>
</gene>
<dbReference type="EMBL" id="ML208263">
    <property type="protein sequence ID" value="TFK75425.1"/>
    <property type="molecule type" value="Genomic_DNA"/>
</dbReference>
<keyword evidence="2" id="KW-1185">Reference proteome</keyword>